<dbReference type="GO" id="GO:0003677">
    <property type="term" value="F:DNA binding"/>
    <property type="evidence" value="ECO:0007669"/>
    <property type="project" value="InterPro"/>
</dbReference>
<evidence type="ECO:0000313" key="3">
    <source>
        <dbReference type="Proteomes" id="UP000654075"/>
    </source>
</evidence>
<dbReference type="AlphaFoldDB" id="A0A813GSM5"/>
<dbReference type="InterPro" id="IPR014001">
    <property type="entry name" value="Helicase_ATP-bd"/>
</dbReference>
<gene>
    <name evidence="2" type="ORF">PGLA1383_LOCUS45059</name>
</gene>
<feature type="non-terminal residue" evidence="2">
    <location>
        <position position="1"/>
    </location>
</feature>
<dbReference type="SUPFAM" id="SSF52540">
    <property type="entry name" value="P-loop containing nucleoside triphosphate hydrolases"/>
    <property type="match status" value="2"/>
</dbReference>
<reference evidence="2" key="1">
    <citation type="submission" date="2021-02" db="EMBL/GenBank/DDBJ databases">
        <authorList>
            <person name="Dougan E. K."/>
            <person name="Rhodes N."/>
            <person name="Thang M."/>
            <person name="Chan C."/>
        </authorList>
    </citation>
    <scope>NUCLEOTIDE SEQUENCE</scope>
</reference>
<dbReference type="Pfam" id="PF04851">
    <property type="entry name" value="ResIII"/>
    <property type="match status" value="1"/>
</dbReference>
<sequence length="282" mass="31289">NVNGHAPRMPQEPLARRPRRVLTKDARPYQLQVDFFFDRAEAATAEGKHLNFQMACGTGKTFTYGLIIARDLQQFPEGRHVVFVPWQDLARQTEAELKSFGLEVCVMGAGSNKLNRKAHVVVCVYASAFKLLGMSFRTKIVDEAHHMELKTTGPWASRMGGRIPAEMVAHFSGTFHQQSSVDFRYDLDLAVKEGYVCDFQITVAVTPNDDDDVEGMAKWLVANSEQFSPMLVVCNRIEKAWAFSALLSDLGLRAACIDGRATGGLRNMAKNSLDDGSLQALC</sequence>
<dbReference type="SMART" id="SM00487">
    <property type="entry name" value="DEXDc"/>
    <property type="match status" value="1"/>
</dbReference>
<dbReference type="Proteomes" id="UP000654075">
    <property type="component" value="Unassembled WGS sequence"/>
</dbReference>
<proteinExistence type="predicted"/>
<keyword evidence="3" id="KW-1185">Reference proteome</keyword>
<feature type="non-terminal residue" evidence="2">
    <location>
        <position position="282"/>
    </location>
</feature>
<dbReference type="PROSITE" id="PS51192">
    <property type="entry name" value="HELICASE_ATP_BIND_1"/>
    <property type="match status" value="1"/>
</dbReference>
<dbReference type="GO" id="GO:0005524">
    <property type="term" value="F:ATP binding"/>
    <property type="evidence" value="ECO:0007669"/>
    <property type="project" value="InterPro"/>
</dbReference>
<comment type="caution">
    <text evidence="2">The sequence shown here is derived from an EMBL/GenBank/DDBJ whole genome shotgun (WGS) entry which is preliminary data.</text>
</comment>
<protein>
    <recommendedName>
        <fullName evidence="1">Helicase ATP-binding domain-containing protein</fullName>
    </recommendedName>
</protein>
<evidence type="ECO:0000313" key="2">
    <source>
        <dbReference type="EMBL" id="CAE8628413.1"/>
    </source>
</evidence>
<accession>A0A813GSM5</accession>
<dbReference type="GO" id="GO:0016787">
    <property type="term" value="F:hydrolase activity"/>
    <property type="evidence" value="ECO:0007669"/>
    <property type="project" value="InterPro"/>
</dbReference>
<organism evidence="2 3">
    <name type="scientific">Polarella glacialis</name>
    <name type="common">Dinoflagellate</name>
    <dbReference type="NCBI Taxonomy" id="89957"/>
    <lineage>
        <taxon>Eukaryota</taxon>
        <taxon>Sar</taxon>
        <taxon>Alveolata</taxon>
        <taxon>Dinophyceae</taxon>
        <taxon>Suessiales</taxon>
        <taxon>Suessiaceae</taxon>
        <taxon>Polarella</taxon>
    </lineage>
</organism>
<evidence type="ECO:0000259" key="1">
    <source>
        <dbReference type="PROSITE" id="PS51192"/>
    </source>
</evidence>
<name>A0A813GSM5_POLGL</name>
<dbReference type="InterPro" id="IPR027417">
    <property type="entry name" value="P-loop_NTPase"/>
</dbReference>
<feature type="domain" description="Helicase ATP-binding" evidence="1">
    <location>
        <begin position="41"/>
        <end position="193"/>
    </location>
</feature>
<dbReference type="OrthoDB" id="16911at2759"/>
<dbReference type="EMBL" id="CAJNNV010029388">
    <property type="protein sequence ID" value="CAE8628413.1"/>
    <property type="molecule type" value="Genomic_DNA"/>
</dbReference>
<dbReference type="InterPro" id="IPR006935">
    <property type="entry name" value="Helicase/UvrB_N"/>
</dbReference>
<dbReference type="Gene3D" id="3.40.50.300">
    <property type="entry name" value="P-loop containing nucleotide triphosphate hydrolases"/>
    <property type="match status" value="1"/>
</dbReference>